<evidence type="ECO:0000313" key="2">
    <source>
        <dbReference type="EMBL" id="OAF65231.1"/>
    </source>
</evidence>
<keyword evidence="3" id="KW-1185">Reference proteome</keyword>
<evidence type="ECO:0000313" key="3">
    <source>
        <dbReference type="Proteomes" id="UP000078046"/>
    </source>
</evidence>
<keyword evidence="1" id="KW-0812">Transmembrane</keyword>
<name>A0A177AUZ2_9BILA</name>
<dbReference type="Proteomes" id="UP000078046">
    <property type="component" value="Unassembled WGS sequence"/>
</dbReference>
<organism evidence="2 3">
    <name type="scientific">Intoshia linei</name>
    <dbReference type="NCBI Taxonomy" id="1819745"/>
    <lineage>
        <taxon>Eukaryota</taxon>
        <taxon>Metazoa</taxon>
        <taxon>Spiralia</taxon>
        <taxon>Lophotrochozoa</taxon>
        <taxon>Mesozoa</taxon>
        <taxon>Orthonectida</taxon>
        <taxon>Rhopaluridae</taxon>
        <taxon>Intoshia</taxon>
    </lineage>
</organism>
<evidence type="ECO:0000256" key="1">
    <source>
        <dbReference type="SAM" id="Phobius"/>
    </source>
</evidence>
<reference evidence="2 3" key="1">
    <citation type="submission" date="2016-04" db="EMBL/GenBank/DDBJ databases">
        <title>The genome of Intoshia linei affirms orthonectids as highly simplified spiralians.</title>
        <authorList>
            <person name="Mikhailov K.V."/>
            <person name="Slusarev G.S."/>
            <person name="Nikitin M.A."/>
            <person name="Logacheva M.D."/>
            <person name="Penin A."/>
            <person name="Aleoshin V."/>
            <person name="Panchin Y.V."/>
        </authorList>
    </citation>
    <scope>NUCLEOTIDE SEQUENCE [LARGE SCALE GENOMIC DNA]</scope>
    <source>
        <strain evidence="2">Intl2013</strain>
        <tissue evidence="2">Whole animal</tissue>
    </source>
</reference>
<proteinExistence type="predicted"/>
<dbReference type="AlphaFoldDB" id="A0A177AUZ2"/>
<keyword evidence="1" id="KW-0472">Membrane</keyword>
<comment type="caution">
    <text evidence="2">The sequence shown here is derived from an EMBL/GenBank/DDBJ whole genome shotgun (WGS) entry which is preliminary data.</text>
</comment>
<protein>
    <submittedName>
        <fullName evidence="2">Uncharacterized protein</fullName>
    </submittedName>
</protein>
<sequence>MVIVYEYREAILFAKDLFVYFFVLFCLLASSAAPNNFKIEIGRPKKLPDIEESLELLTRGKSHSCTKSMRVTNIKELAETGSSKCIEKVNERLDDLFTLSNEEFTMKEHFLEMAENNTKLKPVIICNDITQLVQILEKMRGKKYTNLKIGMDGGERFFYIQF</sequence>
<dbReference type="EMBL" id="LWCA01001386">
    <property type="protein sequence ID" value="OAF65231.1"/>
    <property type="molecule type" value="Genomic_DNA"/>
</dbReference>
<gene>
    <name evidence="2" type="ORF">A3Q56_07074</name>
</gene>
<feature type="transmembrane region" description="Helical" evidence="1">
    <location>
        <begin position="17"/>
        <end position="37"/>
    </location>
</feature>
<accession>A0A177AUZ2</accession>
<keyword evidence="1" id="KW-1133">Transmembrane helix</keyword>